<comment type="caution">
    <text evidence="1">The sequence shown here is derived from an EMBL/GenBank/DDBJ whole genome shotgun (WGS) entry which is preliminary data.</text>
</comment>
<dbReference type="Proteomes" id="UP000276133">
    <property type="component" value="Unassembled WGS sequence"/>
</dbReference>
<organism evidence="1 2">
    <name type="scientific">Brachionus plicatilis</name>
    <name type="common">Marine rotifer</name>
    <name type="synonym">Brachionus muelleri</name>
    <dbReference type="NCBI Taxonomy" id="10195"/>
    <lineage>
        <taxon>Eukaryota</taxon>
        <taxon>Metazoa</taxon>
        <taxon>Spiralia</taxon>
        <taxon>Gnathifera</taxon>
        <taxon>Rotifera</taxon>
        <taxon>Eurotatoria</taxon>
        <taxon>Monogononta</taxon>
        <taxon>Pseudotrocha</taxon>
        <taxon>Ploima</taxon>
        <taxon>Brachionidae</taxon>
        <taxon>Brachionus</taxon>
    </lineage>
</organism>
<dbReference type="EMBL" id="REGN01002057">
    <property type="protein sequence ID" value="RNA30677.1"/>
    <property type="molecule type" value="Genomic_DNA"/>
</dbReference>
<evidence type="ECO:0000313" key="2">
    <source>
        <dbReference type="Proteomes" id="UP000276133"/>
    </source>
</evidence>
<sequence>MKINSLVISAIGRKMLVIIELAVNSVANELRTNTYNNAISFFSKINFSIDLLKASIKICPSPETLFTSIASAIAITGPIRKICFPLFSGSMNFFSVPVTNYFKNI</sequence>
<protein>
    <submittedName>
        <fullName evidence="1">Uncharacterized protein</fullName>
    </submittedName>
</protein>
<proteinExistence type="predicted"/>
<reference evidence="1 2" key="1">
    <citation type="journal article" date="2018" name="Sci. Rep.">
        <title>Genomic signatures of local adaptation to the degree of environmental predictability in rotifers.</title>
        <authorList>
            <person name="Franch-Gras L."/>
            <person name="Hahn C."/>
            <person name="Garcia-Roger E.M."/>
            <person name="Carmona M.J."/>
            <person name="Serra M."/>
            <person name="Gomez A."/>
        </authorList>
    </citation>
    <scope>NUCLEOTIDE SEQUENCE [LARGE SCALE GENOMIC DNA]</scope>
    <source>
        <strain evidence="1">HYR1</strain>
    </source>
</reference>
<accession>A0A3M7S4Y5</accession>
<evidence type="ECO:0000313" key="1">
    <source>
        <dbReference type="EMBL" id="RNA30677.1"/>
    </source>
</evidence>
<dbReference type="AlphaFoldDB" id="A0A3M7S4Y5"/>
<keyword evidence="2" id="KW-1185">Reference proteome</keyword>
<name>A0A3M7S4Y5_BRAPC</name>
<gene>
    <name evidence="1" type="ORF">BpHYR1_018722</name>
</gene>